<proteinExistence type="predicted"/>
<gene>
    <name evidence="3" type="ORF">N2K95_05265</name>
</gene>
<dbReference type="EMBL" id="CP104275">
    <property type="protein sequence ID" value="UWX98078.1"/>
    <property type="molecule type" value="Genomic_DNA"/>
</dbReference>
<dbReference type="PANTHER" id="PTHR21666">
    <property type="entry name" value="PEPTIDASE-RELATED"/>
    <property type="match status" value="1"/>
</dbReference>
<protein>
    <submittedName>
        <fullName evidence="3">M23 family metallopeptidase</fullName>
    </submittedName>
</protein>
<evidence type="ECO:0000313" key="3">
    <source>
        <dbReference type="EMBL" id="UWX98078.1"/>
    </source>
</evidence>
<feature type="domain" description="M23ase beta-sheet core" evidence="2">
    <location>
        <begin position="18"/>
        <end position="110"/>
    </location>
</feature>
<dbReference type="InterPro" id="IPR050570">
    <property type="entry name" value="Cell_wall_metabolism_enzyme"/>
</dbReference>
<dbReference type="InterPro" id="IPR016047">
    <property type="entry name" value="M23ase_b-sheet_dom"/>
</dbReference>
<name>A0ABY5YTU8_9MICC</name>
<keyword evidence="4" id="KW-1185">Reference proteome</keyword>
<sequence>MPALIRSFDPPAQRWLAGHRGVDLAAPAGAEIKAPAGGRVVFAGWVVDRRVLTIDHGGGLKSSFEPLESSVPVGTAVAKGTAVGSVGSGSHCSTGCLHWGVRLDGDYKDPLRYVSDRRPSVLLPAGRSTEQITGLSGSVANLLSR</sequence>
<accession>A0ABY5YTU8</accession>
<keyword evidence="1" id="KW-0732">Signal</keyword>
<evidence type="ECO:0000256" key="1">
    <source>
        <dbReference type="ARBA" id="ARBA00022729"/>
    </source>
</evidence>
<evidence type="ECO:0000259" key="2">
    <source>
        <dbReference type="Pfam" id="PF01551"/>
    </source>
</evidence>
<dbReference type="SUPFAM" id="SSF51261">
    <property type="entry name" value="Duplicated hybrid motif"/>
    <property type="match status" value="1"/>
</dbReference>
<dbReference type="Pfam" id="PF01551">
    <property type="entry name" value="Peptidase_M23"/>
    <property type="match status" value="1"/>
</dbReference>
<organism evidence="3 4">
    <name type="scientific">Arthrobacter zhaoxinii</name>
    <dbReference type="NCBI Taxonomy" id="2964616"/>
    <lineage>
        <taxon>Bacteria</taxon>
        <taxon>Bacillati</taxon>
        <taxon>Actinomycetota</taxon>
        <taxon>Actinomycetes</taxon>
        <taxon>Micrococcales</taxon>
        <taxon>Micrococcaceae</taxon>
        <taxon>Arthrobacter</taxon>
    </lineage>
</organism>
<dbReference type="CDD" id="cd12797">
    <property type="entry name" value="M23_peptidase"/>
    <property type="match status" value="1"/>
</dbReference>
<dbReference type="Proteomes" id="UP001059859">
    <property type="component" value="Chromosome"/>
</dbReference>
<dbReference type="Gene3D" id="2.70.70.10">
    <property type="entry name" value="Glucose Permease (Domain IIA)"/>
    <property type="match status" value="1"/>
</dbReference>
<dbReference type="PANTHER" id="PTHR21666:SF289">
    <property type="entry name" value="L-ALA--D-GLU ENDOPEPTIDASE"/>
    <property type="match status" value="1"/>
</dbReference>
<evidence type="ECO:0000313" key="4">
    <source>
        <dbReference type="Proteomes" id="UP001059859"/>
    </source>
</evidence>
<dbReference type="InterPro" id="IPR011055">
    <property type="entry name" value="Dup_hybrid_motif"/>
</dbReference>
<reference evidence="3" key="1">
    <citation type="submission" date="2022-09" db="EMBL/GenBank/DDBJ databases">
        <title>Novel species in genus Arthrobacter.</title>
        <authorList>
            <person name="Liu Y."/>
        </authorList>
    </citation>
    <scope>NUCLEOTIDE SEQUENCE</scope>
    <source>
        <strain evidence="3">Zg-Y815</strain>
    </source>
</reference>